<dbReference type="GO" id="GO:0004821">
    <property type="term" value="F:histidine-tRNA ligase activity"/>
    <property type="evidence" value="ECO:0007669"/>
    <property type="project" value="TreeGrafter"/>
</dbReference>
<dbReference type="HAMAP" id="MF_00125">
    <property type="entry name" value="HisZ"/>
    <property type="match status" value="1"/>
</dbReference>
<dbReference type="GO" id="GO:0000105">
    <property type="term" value="P:L-histidine biosynthetic process"/>
    <property type="evidence" value="ECO:0007669"/>
    <property type="project" value="InterPro"/>
</dbReference>
<dbReference type="PIRSF" id="PIRSF001549">
    <property type="entry name" value="His-tRNA_synth"/>
    <property type="match status" value="1"/>
</dbReference>
<reference evidence="4" key="1">
    <citation type="submission" date="2018-05" db="EMBL/GenBank/DDBJ databases">
        <authorList>
            <person name="Lanie J.A."/>
            <person name="Ng W.-L."/>
            <person name="Kazmierczak K.M."/>
            <person name="Andrzejewski T.M."/>
            <person name="Davidsen T.M."/>
            <person name="Wayne K.J."/>
            <person name="Tettelin H."/>
            <person name="Glass J.I."/>
            <person name="Rusch D."/>
            <person name="Podicherti R."/>
            <person name="Tsui H.-C.T."/>
            <person name="Winkler M.E."/>
        </authorList>
    </citation>
    <scope>NUCLEOTIDE SEQUENCE</scope>
</reference>
<sequence length="319" mass="35604">MSNWQLPEGIEELAGSQAAIFESVRRCLLDIYNSWGYELVVPPMLEYVESLVLNSDSIDQKTFKFLDSSSGRMVGIHADITPQIARIDSKSAKPEDVSRYCYINTILQTKADDFYASRSPIQAGAELYGYKGIEADVEIIKLMIESLSILKIDNLTLSLGNTSIFNSLCESAELSSEDTAKLREIFRRKSLPDLAIFLDSNDVKEADKFSSLISLSGDDSILAKALELFSDMEKITDSVNDLIELNNTFKDSNIDLMFDLGEVKAYEYHDGVVFAAYHSDFPKALAQGGRYNNLSQNFGSSRAATGFSFDLKYLIQQQD</sequence>
<feature type="non-terminal residue" evidence="4">
    <location>
        <position position="319"/>
    </location>
</feature>
<keyword evidence="2" id="KW-0963">Cytoplasm</keyword>
<feature type="domain" description="Class II Histidinyl-tRNA synthetase (HisRS)-like catalytic core" evidence="3">
    <location>
        <begin position="9"/>
        <end position="313"/>
    </location>
</feature>
<evidence type="ECO:0000256" key="1">
    <source>
        <dbReference type="ARBA" id="ARBA00004496"/>
    </source>
</evidence>
<dbReference type="GO" id="GO:0005737">
    <property type="term" value="C:cytoplasm"/>
    <property type="evidence" value="ECO:0007669"/>
    <property type="project" value="UniProtKB-SubCell"/>
</dbReference>
<dbReference type="PANTHER" id="PTHR43707:SF1">
    <property type="entry name" value="HISTIDINE--TRNA LIGASE, MITOCHONDRIAL-RELATED"/>
    <property type="match status" value="1"/>
</dbReference>
<evidence type="ECO:0000256" key="2">
    <source>
        <dbReference type="ARBA" id="ARBA00022490"/>
    </source>
</evidence>
<dbReference type="AlphaFoldDB" id="A0A381XXP4"/>
<evidence type="ECO:0000313" key="4">
    <source>
        <dbReference type="EMBL" id="SVA69242.1"/>
    </source>
</evidence>
<protein>
    <recommendedName>
        <fullName evidence="3">Class II Histidinyl-tRNA synthetase (HisRS)-like catalytic core domain-containing protein</fullName>
    </recommendedName>
</protein>
<dbReference type="InterPro" id="IPR004516">
    <property type="entry name" value="HisRS/HisZ"/>
</dbReference>
<dbReference type="InterPro" id="IPR045864">
    <property type="entry name" value="aa-tRNA-synth_II/BPL/LPL"/>
</dbReference>
<dbReference type="EMBL" id="UINC01016671">
    <property type="protein sequence ID" value="SVA69242.1"/>
    <property type="molecule type" value="Genomic_DNA"/>
</dbReference>
<dbReference type="Pfam" id="PF13393">
    <property type="entry name" value="tRNA-synt_His"/>
    <property type="match status" value="1"/>
</dbReference>
<organism evidence="4">
    <name type="scientific">marine metagenome</name>
    <dbReference type="NCBI Taxonomy" id="408172"/>
    <lineage>
        <taxon>unclassified sequences</taxon>
        <taxon>metagenomes</taxon>
        <taxon>ecological metagenomes</taxon>
    </lineage>
</organism>
<evidence type="ECO:0000259" key="3">
    <source>
        <dbReference type="Pfam" id="PF13393"/>
    </source>
</evidence>
<proteinExistence type="inferred from homology"/>
<dbReference type="InterPro" id="IPR041715">
    <property type="entry name" value="HisRS-like_core"/>
</dbReference>
<dbReference type="PANTHER" id="PTHR43707">
    <property type="entry name" value="HISTIDYL-TRNA SYNTHETASE"/>
    <property type="match status" value="1"/>
</dbReference>
<dbReference type="SUPFAM" id="SSF55681">
    <property type="entry name" value="Class II aaRS and biotin synthetases"/>
    <property type="match status" value="1"/>
</dbReference>
<dbReference type="NCBIfam" id="NF009086">
    <property type="entry name" value="PRK12421.1"/>
    <property type="match status" value="1"/>
</dbReference>
<dbReference type="Gene3D" id="3.30.930.10">
    <property type="entry name" value="Bira Bifunctional Protein, Domain 2"/>
    <property type="match status" value="1"/>
</dbReference>
<dbReference type="InterPro" id="IPR004517">
    <property type="entry name" value="HisZ"/>
</dbReference>
<name>A0A381XXP4_9ZZZZ</name>
<gene>
    <name evidence="4" type="ORF">METZ01_LOCUS122096</name>
</gene>
<accession>A0A381XXP4</accession>
<comment type="subcellular location">
    <subcellularLocation>
        <location evidence="1">Cytoplasm</location>
    </subcellularLocation>
</comment>
<dbReference type="GO" id="GO:0006427">
    <property type="term" value="P:histidyl-tRNA aminoacylation"/>
    <property type="evidence" value="ECO:0007669"/>
    <property type="project" value="TreeGrafter"/>
</dbReference>